<dbReference type="PROSITE" id="PS51755">
    <property type="entry name" value="OMPR_PHOB"/>
    <property type="match status" value="1"/>
</dbReference>
<dbReference type="InterPro" id="IPR011990">
    <property type="entry name" value="TPR-like_helical_dom_sf"/>
</dbReference>
<evidence type="ECO:0000259" key="6">
    <source>
        <dbReference type="PROSITE" id="PS51755"/>
    </source>
</evidence>
<dbReference type="InterPro" id="IPR051677">
    <property type="entry name" value="AfsR-DnrI-RedD_regulator"/>
</dbReference>
<dbReference type="InterPro" id="IPR005158">
    <property type="entry name" value="BTAD"/>
</dbReference>
<accession>A0ABV5MSR0</accession>
<proteinExistence type="inferred from homology"/>
<feature type="DNA-binding region" description="OmpR/PhoB-type" evidence="5">
    <location>
        <begin position="1"/>
        <end position="103"/>
    </location>
</feature>
<evidence type="ECO:0000313" key="7">
    <source>
        <dbReference type="EMBL" id="MFB9451907.1"/>
    </source>
</evidence>
<evidence type="ECO:0000256" key="1">
    <source>
        <dbReference type="ARBA" id="ARBA00005820"/>
    </source>
</evidence>
<dbReference type="InterPro" id="IPR001867">
    <property type="entry name" value="OmpR/PhoB-type_DNA-bd"/>
</dbReference>
<dbReference type="Proteomes" id="UP001589608">
    <property type="component" value="Unassembled WGS sequence"/>
</dbReference>
<keyword evidence="2" id="KW-0805">Transcription regulation</keyword>
<evidence type="ECO:0000256" key="4">
    <source>
        <dbReference type="ARBA" id="ARBA00023163"/>
    </source>
</evidence>
<dbReference type="Pfam" id="PF03704">
    <property type="entry name" value="BTAD"/>
    <property type="match status" value="1"/>
</dbReference>
<sequence length="1098" mass="114547">MIVNDGLRIGVLGGVSAERHGTPVDLGGRRQRAVLALLVLGRGSVLSADRLIGVLWPDEPPPKPQPVLQAYVSHLRRLLQPDLPARARTGLIVSRPAGYALQLPPDAVDAWRFERAATDAAAALDGGDAGRARALAEEALGWWGGEPYADYPDAPWAQAERVRLLELHGVARETRMAARLGLEPPAGLVAELAELAEEAPLRERRWRMLALALYRADRQAEALAALRQARDTLRDEFGLDPGPALRKLEADILRHNLAPVAPPAPARRRVHGRDDELGRLRRAVADRRLVLLSGPAGAGKTALLEALEPAAVWGRCPEADGAPPLLPWAEVLRRIRGAQAVPELAPLLRDEPGTADIEPHRLRQAVASFLRAVPDPAPLVFDDLHWADRATLDLLVHVAAAGDVPLIAAYRPESPPAPLTAALARLARLHPEHLRLPPLDAGAVAAIVRDTAPGAPVGTVVRRAEGNPFYAVELARLLGGGAPGDEIPAGVSDVVRHRVALLPGSAPTVLKVAAVAGRDLDVELLVATAGTDEDAVLDAIDAGLMAGLLVADDGPLRFAHALAQEALYAQVSPVRRARWHALIAAELERRGGAEPASLARHYGSAGDGFAAAAAPAAAAAARLAEHRGAHADAAVLWRQAATAATTAGRPPEEQVTLLLAWCGSLLRQGANAEAERVRAAAIAVARAAAGGHLPAGGPGPAGGPLSAGERLLARAITEGAVPALWMHRAYLRRDAGLVAEIEALLARDGLGDDERCRLLCVLLSETEDAGPGEHRARRDLGLAAETLAERAGDPALIGLAAAARLRLTYGDARPERARLAGRLLATGHDLVGWQAMVQVAAARGASADLDTAIATVESLAERYQLGAGRLTALAGRGLQHSIAGRFTEAEAAYLELAAAMERAAAHHGDALSFVCRLCLSEASGRGRPALLEELPQLYSTIPAMTREPHAHLLAATGRTAAARAVWQPDQEFPDDFLAPIWHALRITTAVALDAPEVADRAVRALTPLAGELCGAASGSMTLAPVAHYLGDAALLLARPAEAADHYRHAVAVATAAGAAHYAARADAALRRLGMSARRGGGAAGAAPTGAAPAGGAGA</sequence>
<dbReference type="PANTHER" id="PTHR35807:SF1">
    <property type="entry name" value="TRANSCRIPTIONAL REGULATOR REDD"/>
    <property type="match status" value="1"/>
</dbReference>
<evidence type="ECO:0000313" key="8">
    <source>
        <dbReference type="Proteomes" id="UP001589608"/>
    </source>
</evidence>
<dbReference type="RefSeq" id="WP_223093494.1">
    <property type="nucleotide sequence ID" value="NZ_CP061913.1"/>
</dbReference>
<keyword evidence="3 5" id="KW-0238">DNA-binding</keyword>
<protein>
    <submittedName>
        <fullName evidence="7">BTAD domain-containing putative transcriptional regulator</fullName>
    </submittedName>
</protein>
<dbReference type="SMART" id="SM01043">
    <property type="entry name" value="BTAD"/>
    <property type="match status" value="1"/>
</dbReference>
<dbReference type="PANTHER" id="PTHR35807">
    <property type="entry name" value="TRANSCRIPTIONAL REGULATOR REDD-RELATED"/>
    <property type="match status" value="1"/>
</dbReference>
<dbReference type="SUPFAM" id="SSF48452">
    <property type="entry name" value="TPR-like"/>
    <property type="match status" value="1"/>
</dbReference>
<comment type="similarity">
    <text evidence="1">Belongs to the AfsR/DnrI/RedD regulatory family.</text>
</comment>
<evidence type="ECO:0000256" key="5">
    <source>
        <dbReference type="PROSITE-ProRule" id="PRU01091"/>
    </source>
</evidence>
<dbReference type="SUPFAM" id="SSF52540">
    <property type="entry name" value="P-loop containing nucleoside triphosphate hydrolases"/>
    <property type="match status" value="1"/>
</dbReference>
<dbReference type="SMART" id="SM00862">
    <property type="entry name" value="Trans_reg_C"/>
    <property type="match status" value="1"/>
</dbReference>
<name>A0ABV5MSR0_9ACTN</name>
<keyword evidence="4" id="KW-0804">Transcription</keyword>
<dbReference type="Pfam" id="PF00486">
    <property type="entry name" value="Trans_reg_C"/>
    <property type="match status" value="1"/>
</dbReference>
<dbReference type="Gene3D" id="1.25.40.10">
    <property type="entry name" value="Tetratricopeptide repeat domain"/>
    <property type="match status" value="1"/>
</dbReference>
<dbReference type="InterPro" id="IPR027417">
    <property type="entry name" value="P-loop_NTPase"/>
</dbReference>
<organism evidence="7 8">
    <name type="scientific">Dactylosporangium vinaceum</name>
    <dbReference type="NCBI Taxonomy" id="53362"/>
    <lineage>
        <taxon>Bacteria</taxon>
        <taxon>Bacillati</taxon>
        <taxon>Actinomycetota</taxon>
        <taxon>Actinomycetes</taxon>
        <taxon>Micromonosporales</taxon>
        <taxon>Micromonosporaceae</taxon>
        <taxon>Dactylosporangium</taxon>
    </lineage>
</organism>
<dbReference type="InterPro" id="IPR036388">
    <property type="entry name" value="WH-like_DNA-bd_sf"/>
</dbReference>
<dbReference type="Pfam" id="PF13191">
    <property type="entry name" value="AAA_16"/>
    <property type="match status" value="1"/>
</dbReference>
<gene>
    <name evidence="7" type="ORF">ACFFTR_53355</name>
</gene>
<dbReference type="InterPro" id="IPR041664">
    <property type="entry name" value="AAA_16"/>
</dbReference>
<dbReference type="EMBL" id="JBHMCA010000095">
    <property type="protein sequence ID" value="MFB9451907.1"/>
    <property type="molecule type" value="Genomic_DNA"/>
</dbReference>
<keyword evidence="8" id="KW-1185">Reference proteome</keyword>
<feature type="domain" description="OmpR/PhoB-type" evidence="6">
    <location>
        <begin position="1"/>
        <end position="103"/>
    </location>
</feature>
<dbReference type="CDD" id="cd15831">
    <property type="entry name" value="BTAD"/>
    <property type="match status" value="1"/>
</dbReference>
<evidence type="ECO:0000256" key="3">
    <source>
        <dbReference type="ARBA" id="ARBA00023125"/>
    </source>
</evidence>
<dbReference type="Gene3D" id="1.10.10.10">
    <property type="entry name" value="Winged helix-like DNA-binding domain superfamily/Winged helix DNA-binding domain"/>
    <property type="match status" value="1"/>
</dbReference>
<evidence type="ECO:0000256" key="2">
    <source>
        <dbReference type="ARBA" id="ARBA00023015"/>
    </source>
</evidence>
<comment type="caution">
    <text evidence="7">The sequence shown here is derived from an EMBL/GenBank/DDBJ whole genome shotgun (WGS) entry which is preliminary data.</text>
</comment>
<reference evidence="7 8" key="1">
    <citation type="submission" date="2024-09" db="EMBL/GenBank/DDBJ databases">
        <authorList>
            <person name="Sun Q."/>
            <person name="Mori K."/>
        </authorList>
    </citation>
    <scope>NUCLEOTIDE SEQUENCE [LARGE SCALE GENOMIC DNA]</scope>
    <source>
        <strain evidence="7 8">JCM 3307</strain>
    </source>
</reference>
<dbReference type="InterPro" id="IPR016032">
    <property type="entry name" value="Sig_transdc_resp-reg_C-effctor"/>
</dbReference>
<dbReference type="SUPFAM" id="SSF46894">
    <property type="entry name" value="C-terminal effector domain of the bipartite response regulators"/>
    <property type="match status" value="1"/>
</dbReference>